<sequence length="70" mass="7830">MSHPAARLEWKFSVFRVFLPEAVLVMGASASDLDRTSLAKVSWSLTQHESNNPWCNYLMSRYGVLVADAA</sequence>
<proteinExistence type="predicted"/>
<organism evidence="2 3">
    <name type="scientific">Symbiodinium microadriaticum</name>
    <name type="common">Dinoflagellate</name>
    <name type="synonym">Zooxanthella microadriatica</name>
    <dbReference type="NCBI Taxonomy" id="2951"/>
    <lineage>
        <taxon>Eukaryota</taxon>
        <taxon>Sar</taxon>
        <taxon>Alveolata</taxon>
        <taxon>Dinophyceae</taxon>
        <taxon>Suessiales</taxon>
        <taxon>Symbiodiniaceae</taxon>
        <taxon>Symbiodinium</taxon>
    </lineage>
</organism>
<evidence type="ECO:0000256" key="1">
    <source>
        <dbReference type="SAM" id="SignalP"/>
    </source>
</evidence>
<keyword evidence="1" id="KW-0732">Signal</keyword>
<name>A0A1Q9C1S5_SYMMI</name>
<dbReference type="Proteomes" id="UP000186817">
    <property type="component" value="Unassembled WGS sequence"/>
</dbReference>
<accession>A0A1Q9C1S5</accession>
<evidence type="ECO:0000313" key="2">
    <source>
        <dbReference type="EMBL" id="OLP76865.1"/>
    </source>
</evidence>
<keyword evidence="3" id="KW-1185">Reference proteome</keyword>
<comment type="caution">
    <text evidence="2">The sequence shown here is derived from an EMBL/GenBank/DDBJ whole genome shotgun (WGS) entry which is preliminary data.</text>
</comment>
<protein>
    <submittedName>
        <fullName evidence="2">Uncharacterized protein</fullName>
    </submittedName>
</protein>
<reference evidence="2 3" key="1">
    <citation type="submission" date="2016-02" db="EMBL/GenBank/DDBJ databases">
        <title>Genome analysis of coral dinoflagellate symbionts highlights evolutionary adaptations to a symbiotic lifestyle.</title>
        <authorList>
            <person name="Aranda M."/>
            <person name="Li Y."/>
            <person name="Liew Y.J."/>
            <person name="Baumgarten S."/>
            <person name="Simakov O."/>
            <person name="Wilson M."/>
            <person name="Piel J."/>
            <person name="Ashoor H."/>
            <person name="Bougouffa S."/>
            <person name="Bajic V.B."/>
            <person name="Ryu T."/>
            <person name="Ravasi T."/>
            <person name="Bayer T."/>
            <person name="Micklem G."/>
            <person name="Kim H."/>
            <person name="Bhak J."/>
            <person name="Lajeunesse T.C."/>
            <person name="Voolstra C.R."/>
        </authorList>
    </citation>
    <scope>NUCLEOTIDE SEQUENCE [LARGE SCALE GENOMIC DNA]</scope>
    <source>
        <strain evidence="2 3">CCMP2467</strain>
    </source>
</reference>
<feature type="chain" id="PRO_5012841852" evidence="1">
    <location>
        <begin position="31"/>
        <end position="70"/>
    </location>
</feature>
<feature type="signal peptide" evidence="1">
    <location>
        <begin position="1"/>
        <end position="30"/>
    </location>
</feature>
<evidence type="ECO:0000313" key="3">
    <source>
        <dbReference type="Proteomes" id="UP000186817"/>
    </source>
</evidence>
<dbReference type="EMBL" id="LSRX01001897">
    <property type="protein sequence ID" value="OLP76865.1"/>
    <property type="molecule type" value="Genomic_DNA"/>
</dbReference>
<dbReference type="AlphaFoldDB" id="A0A1Q9C1S5"/>
<gene>
    <name evidence="2" type="ORF">AK812_SmicGene43146</name>
</gene>